<dbReference type="InterPro" id="IPR025683">
    <property type="entry name" value="Protein_beta"/>
</dbReference>
<evidence type="ECO:0000313" key="1">
    <source>
        <dbReference type="EMBL" id="AZL66501.1"/>
    </source>
</evidence>
<organism evidence="1 2">
    <name type="scientific">Pseudomonas entomophila</name>
    <dbReference type="NCBI Taxonomy" id="312306"/>
    <lineage>
        <taxon>Bacteria</taxon>
        <taxon>Pseudomonadati</taxon>
        <taxon>Pseudomonadota</taxon>
        <taxon>Gammaproteobacteria</taxon>
        <taxon>Pseudomonadales</taxon>
        <taxon>Pseudomonadaceae</taxon>
        <taxon>Pseudomonas</taxon>
    </lineage>
</organism>
<dbReference type="Pfam" id="PF14350">
    <property type="entry name" value="Beta_protein"/>
    <property type="match status" value="1"/>
</dbReference>
<evidence type="ECO:0008006" key="3">
    <source>
        <dbReference type="Google" id="ProtNLM"/>
    </source>
</evidence>
<accession>A0A3S8UDV5</accession>
<gene>
    <name evidence="1" type="ORF">EJA05_01550</name>
</gene>
<dbReference type="KEGG" id="pory:EJA05_01550"/>
<proteinExistence type="predicted"/>
<dbReference type="OrthoDB" id="6814110at2"/>
<sequence>MQYSACLRVGQNDIKALINLEPERRNSFTPLLDMRGDDDRHLQTFLNNWTEHPFFLDVSRGKKDIREAFISANNLHSPANAFEQKRRFIYQVRNKNPNVIPVISWTDDDTQRDVIQLALSLERDFDNIAIRVTCPEKPTQTSRNRLLATLDSLSAPRCAHIILDFIASAPSSTASGSDFDHLLKDIGAYMPAAVILLSTSFPIDKPASNSSRSATCFDTAWQATVNRNQPGIELVYGDYAATNPTAPMEYVVGMPVLPFGCYYTPTEWWQRRKGGDKEFGNYIEIAKEIRNLPGYHGDDFCWATREYARIIATSTNYGNNGTWNGYRINQHICAMLKSIMDRQRTALEPIDIDDLDDLI</sequence>
<name>A0A3S8UDV5_9PSED</name>
<reference evidence="1 2" key="1">
    <citation type="submission" date="2018-12" db="EMBL/GenBank/DDBJ databases">
        <authorList>
            <person name="Li S."/>
            <person name="Yang R."/>
            <person name="Chen G."/>
            <person name="Zou L."/>
            <person name="Zhang C."/>
            <person name="Chen Y."/>
            <person name="Liu Z."/>
            <person name="Li Y."/>
            <person name="Yan Y."/>
            <person name="Huang M."/>
            <person name="Chen T."/>
        </authorList>
    </citation>
    <scope>NUCLEOTIDE SEQUENCE [LARGE SCALE GENOMIC DNA]</scope>
    <source>
        <strain evidence="1 2">1257</strain>
    </source>
</reference>
<evidence type="ECO:0000313" key="2">
    <source>
        <dbReference type="Proteomes" id="UP000268230"/>
    </source>
</evidence>
<dbReference type="EMBL" id="CP034338">
    <property type="protein sequence ID" value="AZL66501.1"/>
    <property type="molecule type" value="Genomic_DNA"/>
</dbReference>
<protein>
    <recommendedName>
        <fullName evidence="3">Beta family protein</fullName>
    </recommendedName>
</protein>
<dbReference type="AlphaFoldDB" id="A0A3S8UDV5"/>
<dbReference type="Proteomes" id="UP000268230">
    <property type="component" value="Chromosome"/>
</dbReference>